<dbReference type="PROSITE" id="PS51257">
    <property type="entry name" value="PROKAR_LIPOPROTEIN"/>
    <property type="match status" value="1"/>
</dbReference>
<protein>
    <submittedName>
        <fullName evidence="8">RagB/SusD family nutrient uptake outer membrane protein</fullName>
    </submittedName>
</protein>
<organism evidence="8 9">
    <name type="scientific">Flavobacterium humi</name>
    <dbReference type="NCBI Taxonomy" id="2562683"/>
    <lineage>
        <taxon>Bacteria</taxon>
        <taxon>Pseudomonadati</taxon>
        <taxon>Bacteroidota</taxon>
        <taxon>Flavobacteriia</taxon>
        <taxon>Flavobacteriales</taxon>
        <taxon>Flavobacteriaceae</taxon>
        <taxon>Flavobacterium</taxon>
    </lineage>
</organism>
<dbReference type="Proteomes" id="UP000297407">
    <property type="component" value="Unassembled WGS sequence"/>
</dbReference>
<accession>A0A4Z0L7A9</accession>
<keyword evidence="9" id="KW-1185">Reference proteome</keyword>
<evidence type="ECO:0000313" key="8">
    <source>
        <dbReference type="EMBL" id="TGD56882.1"/>
    </source>
</evidence>
<name>A0A4Z0L7A9_9FLAO</name>
<feature type="domain" description="RagB/SusD" evidence="6">
    <location>
        <begin position="378"/>
        <end position="521"/>
    </location>
</feature>
<evidence type="ECO:0000256" key="2">
    <source>
        <dbReference type="ARBA" id="ARBA00006275"/>
    </source>
</evidence>
<evidence type="ECO:0000259" key="7">
    <source>
        <dbReference type="Pfam" id="PF14322"/>
    </source>
</evidence>
<gene>
    <name evidence="8" type="ORF">E4635_13885</name>
</gene>
<evidence type="ECO:0000313" key="9">
    <source>
        <dbReference type="Proteomes" id="UP000297407"/>
    </source>
</evidence>
<dbReference type="Gene3D" id="1.25.40.390">
    <property type="match status" value="1"/>
</dbReference>
<dbReference type="RefSeq" id="WP_135527306.1">
    <property type="nucleotide sequence ID" value="NZ_SRLH01000008.1"/>
</dbReference>
<comment type="caution">
    <text evidence="8">The sequence shown here is derived from an EMBL/GenBank/DDBJ whole genome shotgun (WGS) entry which is preliminary data.</text>
</comment>
<evidence type="ECO:0000256" key="1">
    <source>
        <dbReference type="ARBA" id="ARBA00004442"/>
    </source>
</evidence>
<dbReference type="EMBL" id="SRLH01000008">
    <property type="protein sequence ID" value="TGD56882.1"/>
    <property type="molecule type" value="Genomic_DNA"/>
</dbReference>
<keyword evidence="4" id="KW-0472">Membrane</keyword>
<sequence>MNKLKFLIISILASGMFVSCQDAYEIVQDGELNEDVAIQNVADMKSYSNGVYATISVSNEIGFTGIFTDETGVGRGTGGQNLDTHRFQLTAANGYAEAIWYGHYRTINRANRLLKAAALITPIDAAEEAQYNTIVAETRAIRAFSHFQLLSYFSTDLENDNAEGVILMDRVPAFTEDLPRSTNGEVFALIESDLNFAYDNVSTANTYKFITKNMINALRARMYLYRGNYTLAQQYAQDVITNSGLNLTAATPVPAGAPINGAAGSTAWNNSFYGTASTNPYRKMFNDSSPAEVIFSLDRPAVGTWDNVAGHFVTNTTTAGGSPFFEVGRKLFNLLRATSGDVRRYANVDPTSIVNPNYATDPNYPNTDVLIVDKYPGKTGAVLRNDLKVFRLSEMYFILAECYQHNGDLNGASNSVASIVKSIRDARNFLAPQALPVYATAVDALKDILLERRLELCFEGHRYLDLKRLGAAAGVSIDRDATDDEVPGMPVTIPITDHRFTMPIPTSEINANANIDQNPGY</sequence>
<dbReference type="InterPro" id="IPR011990">
    <property type="entry name" value="TPR-like_helical_dom_sf"/>
</dbReference>
<feature type="domain" description="SusD-like N-terminal" evidence="7">
    <location>
        <begin position="86"/>
        <end position="224"/>
    </location>
</feature>
<dbReference type="AlphaFoldDB" id="A0A4Z0L7A9"/>
<dbReference type="GO" id="GO:0009279">
    <property type="term" value="C:cell outer membrane"/>
    <property type="evidence" value="ECO:0007669"/>
    <property type="project" value="UniProtKB-SubCell"/>
</dbReference>
<dbReference type="SUPFAM" id="SSF48452">
    <property type="entry name" value="TPR-like"/>
    <property type="match status" value="1"/>
</dbReference>
<comment type="subcellular location">
    <subcellularLocation>
        <location evidence="1">Cell outer membrane</location>
    </subcellularLocation>
</comment>
<dbReference type="InterPro" id="IPR012944">
    <property type="entry name" value="SusD_RagB_dom"/>
</dbReference>
<keyword evidence="3" id="KW-0732">Signal</keyword>
<dbReference type="Pfam" id="PF07980">
    <property type="entry name" value="SusD_RagB"/>
    <property type="match status" value="1"/>
</dbReference>
<evidence type="ECO:0000256" key="4">
    <source>
        <dbReference type="ARBA" id="ARBA00023136"/>
    </source>
</evidence>
<dbReference type="OrthoDB" id="630434at2"/>
<evidence type="ECO:0000256" key="3">
    <source>
        <dbReference type="ARBA" id="ARBA00022729"/>
    </source>
</evidence>
<keyword evidence="5" id="KW-0998">Cell outer membrane</keyword>
<comment type="similarity">
    <text evidence="2">Belongs to the SusD family.</text>
</comment>
<dbReference type="InterPro" id="IPR033985">
    <property type="entry name" value="SusD-like_N"/>
</dbReference>
<evidence type="ECO:0000256" key="5">
    <source>
        <dbReference type="ARBA" id="ARBA00023237"/>
    </source>
</evidence>
<proteinExistence type="inferred from homology"/>
<evidence type="ECO:0000259" key="6">
    <source>
        <dbReference type="Pfam" id="PF07980"/>
    </source>
</evidence>
<reference evidence="8 9" key="1">
    <citation type="submission" date="2019-04" db="EMBL/GenBank/DDBJ databases">
        <title>Flavobacterium sp. strain DS2-A Genome sequencing and assembly.</title>
        <authorList>
            <person name="Kim I."/>
        </authorList>
    </citation>
    <scope>NUCLEOTIDE SEQUENCE [LARGE SCALE GENOMIC DNA]</scope>
    <source>
        <strain evidence="8 9">DS2-A</strain>
    </source>
</reference>
<dbReference type="Pfam" id="PF14322">
    <property type="entry name" value="SusD-like_3"/>
    <property type="match status" value="1"/>
</dbReference>